<organism evidence="11 12">
    <name type="scientific">Diaporthe vaccinii</name>
    <dbReference type="NCBI Taxonomy" id="105482"/>
    <lineage>
        <taxon>Eukaryota</taxon>
        <taxon>Fungi</taxon>
        <taxon>Dikarya</taxon>
        <taxon>Ascomycota</taxon>
        <taxon>Pezizomycotina</taxon>
        <taxon>Sordariomycetes</taxon>
        <taxon>Sordariomycetidae</taxon>
        <taxon>Diaporthales</taxon>
        <taxon>Diaporthaceae</taxon>
        <taxon>Diaporthe</taxon>
        <taxon>Diaporthe eres species complex</taxon>
    </lineage>
</organism>
<evidence type="ECO:0000256" key="2">
    <source>
        <dbReference type="ARBA" id="ARBA00006269"/>
    </source>
</evidence>
<dbReference type="InterPro" id="IPR020796">
    <property type="entry name" value="ORC5"/>
</dbReference>
<keyword evidence="4" id="KW-0547">Nucleotide-binding</keyword>
<feature type="region of interest" description="Disordered" evidence="7">
    <location>
        <begin position="328"/>
        <end position="368"/>
    </location>
</feature>
<evidence type="ECO:0000313" key="12">
    <source>
        <dbReference type="Proteomes" id="UP001600888"/>
    </source>
</evidence>
<dbReference type="PANTHER" id="PTHR12705:SF0">
    <property type="entry name" value="ORIGIN RECOGNITION COMPLEX SUBUNIT 5"/>
    <property type="match status" value="1"/>
</dbReference>
<dbReference type="Proteomes" id="UP001600888">
    <property type="component" value="Unassembled WGS sequence"/>
</dbReference>
<evidence type="ECO:0000313" key="11">
    <source>
        <dbReference type="EMBL" id="KAL2276912.1"/>
    </source>
</evidence>
<dbReference type="InterPro" id="IPR041664">
    <property type="entry name" value="AAA_16"/>
</dbReference>
<dbReference type="SUPFAM" id="SSF52540">
    <property type="entry name" value="P-loop containing nucleoside triphosphate hydrolases"/>
    <property type="match status" value="1"/>
</dbReference>
<protein>
    <recommendedName>
        <fullName evidence="13">Origin recognition complex subunit Orc5</fullName>
    </recommendedName>
</protein>
<feature type="compositionally biased region" description="Basic residues" evidence="7">
    <location>
        <begin position="402"/>
        <end position="412"/>
    </location>
</feature>
<evidence type="ECO:0008006" key="13">
    <source>
        <dbReference type="Google" id="ProtNLM"/>
    </source>
</evidence>
<evidence type="ECO:0000256" key="5">
    <source>
        <dbReference type="ARBA" id="ARBA00022840"/>
    </source>
</evidence>
<dbReference type="InterPro" id="IPR027417">
    <property type="entry name" value="P-loop_NTPase"/>
</dbReference>
<keyword evidence="3" id="KW-0235">DNA replication</keyword>
<comment type="similarity">
    <text evidence="2">Belongs to the ORC5 family.</text>
</comment>
<dbReference type="Pfam" id="PF13191">
    <property type="entry name" value="AAA_16"/>
    <property type="match status" value="1"/>
</dbReference>
<keyword evidence="6" id="KW-0539">Nucleus</keyword>
<evidence type="ECO:0000259" key="8">
    <source>
        <dbReference type="Pfam" id="PF13191"/>
    </source>
</evidence>
<evidence type="ECO:0000259" key="10">
    <source>
        <dbReference type="Pfam" id="PF21639"/>
    </source>
</evidence>
<feature type="domain" description="ORC5 lid" evidence="10">
    <location>
        <begin position="263"/>
        <end position="322"/>
    </location>
</feature>
<gene>
    <name evidence="11" type="ORF">FJTKL_00377</name>
</gene>
<sequence>MTGAIYCTYKLAIMAQLPDELVLSILDQRFPCRQQQIRALTTLISVSFSNRLSITSILSLSLRSLLTFAQPDVAPCRNCIVYGTEASGKSAITEALLQRLGDTRPTVHPDSPTSQYAIVNSGECVTGRHLFETTVRKVASALDFHDFATRCESLAQLNFELSRMLKQVIQPESRHFVLVFDAIDRQKEAPPTLLPALARLSEMIPSLTTVFIMTSPPPGCLRTSQVAHIHFPNYTKTDFIRILSATPPKPLPNTTAAETADLWARFCGAVHDALTKSAARTLPAFRVACDSLWPRFTVPLREGNLGPKDFTKMLIAARVHFQDESLLDPGIIGRSPPQHAAAKLPAQSGERNAKRPTQGSTAPATPTTSLAALLPTTARVLLIAAYLASHNTVRHDLTLFSTHHHGRRRRRGGASSVVAGQRSKHRKIARKLLGAHAFVLERMMAIFTTVRHEWGIGMRGGDPLGPDAGADADVGMALATLSSLRLLVRVGAGGDPLDRGGKWRVNVGWEVIRSLGRSMHVEVEEWLIE</sequence>
<evidence type="ECO:0000256" key="7">
    <source>
        <dbReference type="SAM" id="MobiDB-lite"/>
    </source>
</evidence>
<name>A0ABR4E3B3_9PEZI</name>
<dbReference type="Pfam" id="PF14630">
    <property type="entry name" value="ORC5_C"/>
    <property type="match status" value="1"/>
</dbReference>
<dbReference type="InterPro" id="IPR047088">
    <property type="entry name" value="ORC5_C"/>
</dbReference>
<feature type="domain" description="Origin recognition complex subunit 5 C-terminal" evidence="9">
    <location>
        <begin position="374"/>
        <end position="527"/>
    </location>
</feature>
<dbReference type="Pfam" id="PF21639">
    <property type="entry name" value="ORC5_lid"/>
    <property type="match status" value="1"/>
</dbReference>
<evidence type="ECO:0000256" key="1">
    <source>
        <dbReference type="ARBA" id="ARBA00004123"/>
    </source>
</evidence>
<keyword evidence="12" id="KW-1185">Reference proteome</keyword>
<feature type="domain" description="Orc1-like AAA ATPase" evidence="8">
    <location>
        <begin position="65"/>
        <end position="207"/>
    </location>
</feature>
<keyword evidence="5" id="KW-0067">ATP-binding</keyword>
<evidence type="ECO:0000256" key="3">
    <source>
        <dbReference type="ARBA" id="ARBA00022705"/>
    </source>
</evidence>
<dbReference type="EMBL" id="JBAWTH010000106">
    <property type="protein sequence ID" value="KAL2276912.1"/>
    <property type="molecule type" value="Genomic_DNA"/>
</dbReference>
<evidence type="ECO:0000256" key="4">
    <source>
        <dbReference type="ARBA" id="ARBA00022741"/>
    </source>
</evidence>
<comment type="caution">
    <text evidence="11">The sequence shown here is derived from an EMBL/GenBank/DDBJ whole genome shotgun (WGS) entry which is preliminary data.</text>
</comment>
<evidence type="ECO:0000259" key="9">
    <source>
        <dbReference type="Pfam" id="PF14630"/>
    </source>
</evidence>
<accession>A0ABR4E3B3</accession>
<dbReference type="PANTHER" id="PTHR12705">
    <property type="entry name" value="ORIGIN RECOGNITION COMPLEX SUBUNIT 5"/>
    <property type="match status" value="1"/>
</dbReference>
<feature type="region of interest" description="Disordered" evidence="7">
    <location>
        <begin position="401"/>
        <end position="422"/>
    </location>
</feature>
<comment type="subcellular location">
    <subcellularLocation>
        <location evidence="1">Nucleus</location>
    </subcellularLocation>
</comment>
<dbReference type="Gene3D" id="3.40.50.300">
    <property type="entry name" value="P-loop containing nucleotide triphosphate hydrolases"/>
    <property type="match status" value="1"/>
</dbReference>
<evidence type="ECO:0000256" key="6">
    <source>
        <dbReference type="ARBA" id="ARBA00023242"/>
    </source>
</evidence>
<reference evidence="11 12" key="1">
    <citation type="submission" date="2024-03" db="EMBL/GenBank/DDBJ databases">
        <title>A high-quality draft genome sequence of Diaporthe vaccinii, a causative agent of upright dieback and viscid rot disease in cranberry plants.</title>
        <authorList>
            <person name="Sarrasin M."/>
            <person name="Lang B.F."/>
            <person name="Burger G."/>
        </authorList>
    </citation>
    <scope>NUCLEOTIDE SEQUENCE [LARGE SCALE GENOMIC DNA]</scope>
    <source>
        <strain evidence="11 12">IS7</strain>
    </source>
</reference>
<proteinExistence type="inferred from homology"/>
<dbReference type="InterPro" id="IPR048866">
    <property type="entry name" value="ORC5_lid"/>
</dbReference>